<dbReference type="InterPro" id="IPR036525">
    <property type="entry name" value="Tubulin/FtsZ_GTPase_sf"/>
</dbReference>
<dbReference type="InterPro" id="IPR008280">
    <property type="entry name" value="Tub_FtsZ_C"/>
</dbReference>
<dbReference type="EMBL" id="FQWF01000009">
    <property type="protein sequence ID" value="SHG72821.1"/>
    <property type="molecule type" value="Genomic_DNA"/>
</dbReference>
<evidence type="ECO:0000256" key="2">
    <source>
        <dbReference type="ARBA" id="ARBA00023134"/>
    </source>
</evidence>
<keyword evidence="1" id="KW-0547">Nucleotide-binding</keyword>
<evidence type="ECO:0000256" key="1">
    <source>
        <dbReference type="ARBA" id="ARBA00022741"/>
    </source>
</evidence>
<dbReference type="AlphaFoldDB" id="A0A1M5M6A2"/>
<gene>
    <name evidence="3" type="ORF">SAMN05444372_10965</name>
</gene>
<keyword evidence="2" id="KW-0342">GTP-binding</keyword>
<sequence length="248" mass="28396">MKNNQIAQAKEQLKAYKKAQEEWEKRKLVDVNSLSFDNDCADLIITNSFTYKANEPLQIRVFNNKESINIGCLIIPNQFEETNTKEQFTADYKSIGNHFDALLLMTPNSNFTDLGFKKMVSNDKDNSMSHYRNSCFDFEAFKNVFKPKSIVLMGTSVAFGFDRAGEATKSVFSFHDFLKNKNMEIRNTMVCISYGTAKCSNDELNDIGKYSHRQIKRGYSLICNTFEDLSLENKIRVSGFIGCFDSVE</sequence>
<keyword evidence="4" id="KW-1185">Reference proteome</keyword>
<accession>A0A1M5M6A2</accession>
<dbReference type="Gene3D" id="3.40.50.1440">
    <property type="entry name" value="Tubulin/FtsZ, GTPase domain"/>
    <property type="match status" value="1"/>
</dbReference>
<proteinExistence type="predicted"/>
<reference evidence="4" key="1">
    <citation type="submission" date="2016-11" db="EMBL/GenBank/DDBJ databases">
        <authorList>
            <person name="Varghese N."/>
            <person name="Submissions S."/>
        </authorList>
    </citation>
    <scope>NUCLEOTIDE SEQUENCE [LARGE SCALE GENOMIC DNA]</scope>
    <source>
        <strain evidence="4">DSM 17659</strain>
    </source>
</reference>
<dbReference type="OrthoDB" id="9841619at2"/>
<dbReference type="SUPFAM" id="SSF55307">
    <property type="entry name" value="Tubulin C-terminal domain-like"/>
    <property type="match status" value="1"/>
</dbReference>
<dbReference type="STRING" id="229205.SAMN05444372_10965"/>
<organism evidence="3 4">
    <name type="scientific">Flavobacterium micromati</name>
    <dbReference type="NCBI Taxonomy" id="229205"/>
    <lineage>
        <taxon>Bacteria</taxon>
        <taxon>Pseudomonadati</taxon>
        <taxon>Bacteroidota</taxon>
        <taxon>Flavobacteriia</taxon>
        <taxon>Flavobacteriales</taxon>
        <taxon>Flavobacteriaceae</taxon>
        <taxon>Flavobacterium</taxon>
    </lineage>
</organism>
<evidence type="ECO:0000313" key="3">
    <source>
        <dbReference type="EMBL" id="SHG72821.1"/>
    </source>
</evidence>
<name>A0A1M5M6A2_9FLAO</name>
<dbReference type="RefSeq" id="WP_073020101.1">
    <property type="nucleotide sequence ID" value="NZ_FQWF01000009.1"/>
</dbReference>
<dbReference type="GO" id="GO:0005525">
    <property type="term" value="F:GTP binding"/>
    <property type="evidence" value="ECO:0007669"/>
    <property type="project" value="UniProtKB-KW"/>
</dbReference>
<dbReference type="Proteomes" id="UP000184020">
    <property type="component" value="Unassembled WGS sequence"/>
</dbReference>
<evidence type="ECO:0000313" key="4">
    <source>
        <dbReference type="Proteomes" id="UP000184020"/>
    </source>
</evidence>
<protein>
    <submittedName>
        <fullName evidence="3">Uncharacterized protein</fullName>
    </submittedName>
</protein>